<reference evidence="1 2" key="1">
    <citation type="journal article" date="2019" name="G3 (Bethesda)">
        <title>Sequencing of a Wild Apple (Malus baccata) Genome Unravels the Differences Between Cultivated and Wild Apple Species Regarding Disease Resistance and Cold Tolerance.</title>
        <authorList>
            <person name="Chen X."/>
        </authorList>
    </citation>
    <scope>NUCLEOTIDE SEQUENCE [LARGE SCALE GENOMIC DNA]</scope>
    <source>
        <strain evidence="2">cv. Shandingzi</strain>
        <tissue evidence="1">Leaves</tissue>
    </source>
</reference>
<gene>
    <name evidence="1" type="ORF">C1H46_000375</name>
</gene>
<name>A0A540NSS0_MALBA</name>
<evidence type="ECO:0000313" key="2">
    <source>
        <dbReference type="Proteomes" id="UP000315295"/>
    </source>
</evidence>
<dbReference type="Proteomes" id="UP000315295">
    <property type="component" value="Unassembled WGS sequence"/>
</dbReference>
<proteinExistence type="predicted"/>
<protein>
    <submittedName>
        <fullName evidence="1">Uncharacterized protein</fullName>
    </submittedName>
</protein>
<organism evidence="1 2">
    <name type="scientific">Malus baccata</name>
    <name type="common">Siberian crab apple</name>
    <name type="synonym">Pyrus baccata</name>
    <dbReference type="NCBI Taxonomy" id="106549"/>
    <lineage>
        <taxon>Eukaryota</taxon>
        <taxon>Viridiplantae</taxon>
        <taxon>Streptophyta</taxon>
        <taxon>Embryophyta</taxon>
        <taxon>Tracheophyta</taxon>
        <taxon>Spermatophyta</taxon>
        <taxon>Magnoliopsida</taxon>
        <taxon>eudicotyledons</taxon>
        <taxon>Gunneridae</taxon>
        <taxon>Pentapetalae</taxon>
        <taxon>rosids</taxon>
        <taxon>fabids</taxon>
        <taxon>Rosales</taxon>
        <taxon>Rosaceae</taxon>
        <taxon>Amygdaloideae</taxon>
        <taxon>Maleae</taxon>
        <taxon>Malus</taxon>
    </lineage>
</organism>
<dbReference type="EMBL" id="VIEB01000006">
    <property type="protein sequence ID" value="TQE14081.1"/>
    <property type="molecule type" value="Genomic_DNA"/>
</dbReference>
<evidence type="ECO:0000313" key="1">
    <source>
        <dbReference type="EMBL" id="TQE14081.1"/>
    </source>
</evidence>
<keyword evidence="2" id="KW-1185">Reference proteome</keyword>
<comment type="caution">
    <text evidence="1">The sequence shown here is derived from an EMBL/GenBank/DDBJ whole genome shotgun (WGS) entry which is preliminary data.</text>
</comment>
<accession>A0A540NSS0</accession>
<sequence length="84" mass="9504">MRLQEVQSIKEELLLSDGTAMKREPQCKQIGFPSSSPCGVFDTTCKSKCETCDLKSQKLTNLKALKSTNDGMLNQEYLNRTEER</sequence>
<dbReference type="AlphaFoldDB" id="A0A540NSS0"/>